<feature type="domain" description="Neurotransmitter-gated ion-channel transmembrane" evidence="7">
    <location>
        <begin position="222"/>
        <end position="453"/>
    </location>
</feature>
<evidence type="ECO:0000256" key="5">
    <source>
        <dbReference type="RuleBase" id="RU000687"/>
    </source>
</evidence>
<protein>
    <submittedName>
        <fullName evidence="8">Uncharacterized protein</fullName>
    </submittedName>
</protein>
<feature type="transmembrane region" description="Helical" evidence="5">
    <location>
        <begin position="465"/>
        <end position="488"/>
    </location>
</feature>
<evidence type="ECO:0000313" key="9">
    <source>
        <dbReference type="Proteomes" id="UP000678393"/>
    </source>
</evidence>
<dbReference type="GO" id="GO:0005230">
    <property type="term" value="F:extracellular ligand-gated monoatomic ion channel activity"/>
    <property type="evidence" value="ECO:0007669"/>
    <property type="project" value="InterPro"/>
</dbReference>
<dbReference type="SUPFAM" id="SSF90112">
    <property type="entry name" value="Neurotransmitter-gated ion-channel transmembrane pore"/>
    <property type="match status" value="1"/>
</dbReference>
<comment type="caution">
    <text evidence="8">The sequence shown here is derived from an EMBL/GenBank/DDBJ whole genome shotgun (WGS) entry which is preliminary data.</text>
</comment>
<dbReference type="InterPro" id="IPR018000">
    <property type="entry name" value="Neurotransmitter_ion_chnl_CS"/>
</dbReference>
<dbReference type="InterPro" id="IPR036734">
    <property type="entry name" value="Neur_chan_lig-bd_sf"/>
</dbReference>
<feature type="transmembrane region" description="Helical" evidence="5">
    <location>
        <begin position="437"/>
        <end position="459"/>
    </location>
</feature>
<comment type="similarity">
    <text evidence="5">Belongs to the ligand-gated ion channel (TC 1.A.9) family.</text>
</comment>
<feature type="transmembrane region" description="Helical" evidence="5">
    <location>
        <begin position="216"/>
        <end position="240"/>
    </location>
</feature>
<accession>A0A8S3ZHB8</accession>
<dbReference type="CDD" id="cd19051">
    <property type="entry name" value="LGIC_TM_cation"/>
    <property type="match status" value="1"/>
</dbReference>
<dbReference type="CDD" id="cd18989">
    <property type="entry name" value="LGIC_ECD_cation"/>
    <property type="match status" value="1"/>
</dbReference>
<dbReference type="Gene3D" id="2.70.170.10">
    <property type="entry name" value="Neurotransmitter-gated ion-channel ligand-binding domain"/>
    <property type="match status" value="1"/>
</dbReference>
<gene>
    <name evidence="8" type="ORF">CUNI_LOCUS14391</name>
</gene>
<proteinExistence type="inferred from homology"/>
<feature type="transmembrane region" description="Helical" evidence="5">
    <location>
        <begin position="247"/>
        <end position="268"/>
    </location>
</feature>
<keyword evidence="5" id="KW-0813">Transport</keyword>
<keyword evidence="4 5" id="KW-0472">Membrane</keyword>
<keyword evidence="2 5" id="KW-0812">Transmembrane</keyword>
<reference evidence="8" key="1">
    <citation type="submission" date="2021-04" db="EMBL/GenBank/DDBJ databases">
        <authorList>
            <consortium name="Molecular Ecology Group"/>
        </authorList>
    </citation>
    <scope>NUCLEOTIDE SEQUENCE</scope>
</reference>
<dbReference type="PANTHER" id="PTHR18945">
    <property type="entry name" value="NEUROTRANSMITTER GATED ION CHANNEL"/>
    <property type="match status" value="1"/>
</dbReference>
<organism evidence="8 9">
    <name type="scientific">Candidula unifasciata</name>
    <dbReference type="NCBI Taxonomy" id="100452"/>
    <lineage>
        <taxon>Eukaryota</taxon>
        <taxon>Metazoa</taxon>
        <taxon>Spiralia</taxon>
        <taxon>Lophotrochozoa</taxon>
        <taxon>Mollusca</taxon>
        <taxon>Gastropoda</taxon>
        <taxon>Heterobranchia</taxon>
        <taxon>Euthyneura</taxon>
        <taxon>Panpulmonata</taxon>
        <taxon>Eupulmonata</taxon>
        <taxon>Stylommatophora</taxon>
        <taxon>Helicina</taxon>
        <taxon>Helicoidea</taxon>
        <taxon>Geomitridae</taxon>
        <taxon>Candidula</taxon>
    </lineage>
</organism>
<evidence type="ECO:0000259" key="6">
    <source>
        <dbReference type="Pfam" id="PF02931"/>
    </source>
</evidence>
<comment type="caution">
    <text evidence="5">Lacks conserved residue(s) required for the propagation of feature annotation.</text>
</comment>
<evidence type="ECO:0000256" key="2">
    <source>
        <dbReference type="ARBA" id="ARBA00022692"/>
    </source>
</evidence>
<keyword evidence="9" id="KW-1185">Reference proteome</keyword>
<dbReference type="InterPro" id="IPR006202">
    <property type="entry name" value="Neur_chan_lig-bd"/>
</dbReference>
<dbReference type="AlphaFoldDB" id="A0A8S3ZHB8"/>
<keyword evidence="5" id="KW-0406">Ion transport</keyword>
<dbReference type="InterPro" id="IPR006029">
    <property type="entry name" value="Neurotrans-gated_channel_TM"/>
</dbReference>
<evidence type="ECO:0000259" key="7">
    <source>
        <dbReference type="Pfam" id="PF02932"/>
    </source>
</evidence>
<dbReference type="OrthoDB" id="6099057at2759"/>
<evidence type="ECO:0000256" key="4">
    <source>
        <dbReference type="ARBA" id="ARBA00023136"/>
    </source>
</evidence>
<feature type="transmembrane region" description="Helical" evidence="5">
    <location>
        <begin position="529"/>
        <end position="553"/>
    </location>
</feature>
<evidence type="ECO:0000256" key="1">
    <source>
        <dbReference type="ARBA" id="ARBA00004141"/>
    </source>
</evidence>
<dbReference type="EMBL" id="CAJHNH020003235">
    <property type="protein sequence ID" value="CAG5128833.1"/>
    <property type="molecule type" value="Genomic_DNA"/>
</dbReference>
<feature type="transmembrane region" description="Helical" evidence="5">
    <location>
        <begin position="495"/>
        <end position="523"/>
    </location>
</feature>
<dbReference type="PROSITE" id="PS00236">
    <property type="entry name" value="NEUROTR_ION_CHANNEL"/>
    <property type="match status" value="1"/>
</dbReference>
<comment type="subcellular location">
    <subcellularLocation>
        <location evidence="1">Membrane</location>
        <topology evidence="1">Multi-pass membrane protein</topology>
    </subcellularLocation>
</comment>
<feature type="transmembrane region" description="Helical" evidence="5">
    <location>
        <begin position="280"/>
        <end position="302"/>
    </location>
</feature>
<dbReference type="PRINTS" id="PR00252">
    <property type="entry name" value="NRIONCHANNEL"/>
</dbReference>
<dbReference type="InterPro" id="IPR036719">
    <property type="entry name" value="Neuro-gated_channel_TM_sf"/>
</dbReference>
<name>A0A8S3ZHB8_9EUPU</name>
<evidence type="ECO:0000256" key="3">
    <source>
        <dbReference type="ARBA" id="ARBA00022989"/>
    </source>
</evidence>
<dbReference type="Pfam" id="PF02931">
    <property type="entry name" value="Neur_chan_LBD"/>
    <property type="match status" value="1"/>
</dbReference>
<dbReference type="GO" id="GO:0004888">
    <property type="term" value="F:transmembrane signaling receptor activity"/>
    <property type="evidence" value="ECO:0007669"/>
    <property type="project" value="InterPro"/>
</dbReference>
<dbReference type="Pfam" id="PF02932">
    <property type="entry name" value="Neur_chan_memb"/>
    <property type="match status" value="1"/>
</dbReference>
<dbReference type="InterPro" id="IPR006201">
    <property type="entry name" value="Neur_channel"/>
</dbReference>
<evidence type="ECO:0000313" key="8">
    <source>
        <dbReference type="EMBL" id="CAG5128833.1"/>
    </source>
</evidence>
<feature type="domain" description="Neurotransmitter-gated ion-channel ligand-binding" evidence="6">
    <location>
        <begin position="15"/>
        <end position="215"/>
    </location>
</feature>
<dbReference type="FunFam" id="2.70.170.10:FF:000028">
    <property type="entry name" value="AcetylCholine Receptor"/>
    <property type="match status" value="1"/>
</dbReference>
<dbReference type="Gene3D" id="1.20.58.390">
    <property type="entry name" value="Neurotransmitter-gated ion-channel transmembrane domain"/>
    <property type="match status" value="1"/>
</dbReference>
<dbReference type="Proteomes" id="UP000678393">
    <property type="component" value="Unassembled WGS sequence"/>
</dbReference>
<dbReference type="SUPFAM" id="SSF63712">
    <property type="entry name" value="Nicotinic receptor ligand binding domain-like"/>
    <property type="match status" value="1"/>
</dbReference>
<dbReference type="InterPro" id="IPR038050">
    <property type="entry name" value="Neuro_actylchol_rec"/>
</dbReference>
<keyword evidence="3 5" id="KW-1133">Transmembrane helix</keyword>
<sequence>MCDRHVAAAHYDDEKALRTALLDNYEPAIRPDRKVTVTVSLSLLSVNVLDVPLQRLSVSGWLSFTWHDPRLSWDPVSFGNITDIFDTELVFWRPEIIVDNSVNNLGILESDKLLIRATSQGNMTWEPPGIFETHCDVDVTFYPFDAQVCVVEVTSWAQTMQQIDLYASSSKIDLADYEESGEWDVLGSWTDRRLLTDGADTHSEVTFSIKLLRKPMYYVTTILIPVMVTSILCIVVFLLPAESGEKVGYSLTILLTYTVMLTLVASYMPPTSKHTSVLSVYLTIILFIGVFTTLITVVVLHLHHRSRKKLVPTWLHFLVRTCMLPLTSWRPRHLSDNDPVPKGHVHGQPQLEQQQQQQTMAPGSRSRVFNTYDGCSTHDRTRDSASAVANRKHATELSQNHGLVPDGNVPQTSSSRAPLDNRYQFTWQEVGVILDALCLRILGVFVLALTLIVLLTMVIGGSVCLLFVFVFFPIFFFYCLCFFVYVCVFTYLFSILCFVFFTCICIVCIWFFVYVCILCVFGFFVNVCIFVFFVFVCIVCVFYMFVLIVCLGFS</sequence>
<dbReference type="GO" id="GO:0016020">
    <property type="term" value="C:membrane"/>
    <property type="evidence" value="ECO:0007669"/>
    <property type="project" value="UniProtKB-SubCell"/>
</dbReference>
<keyword evidence="5" id="KW-0407">Ion channel</keyword>